<dbReference type="AlphaFoldDB" id="A0A7J7MWD1"/>
<reference evidence="1 2" key="1">
    <citation type="journal article" date="2020" name="IScience">
        <title>Genome Sequencing of the Endangered Kingdonia uniflora (Circaeasteraceae, Ranunculales) Reveals Potential Mechanisms of Evolutionary Specialization.</title>
        <authorList>
            <person name="Sun Y."/>
            <person name="Deng T."/>
            <person name="Zhang A."/>
            <person name="Moore M.J."/>
            <person name="Landis J.B."/>
            <person name="Lin N."/>
            <person name="Zhang H."/>
            <person name="Zhang X."/>
            <person name="Huang J."/>
            <person name="Zhang X."/>
            <person name="Sun H."/>
            <person name="Wang H."/>
        </authorList>
    </citation>
    <scope>NUCLEOTIDE SEQUENCE [LARGE SCALE GENOMIC DNA]</scope>
    <source>
        <strain evidence="1">TB1705</strain>
        <tissue evidence="1">Leaf</tissue>
    </source>
</reference>
<name>A0A7J7MWD1_9MAGN</name>
<comment type="caution">
    <text evidence="1">The sequence shown here is derived from an EMBL/GenBank/DDBJ whole genome shotgun (WGS) entry which is preliminary data.</text>
</comment>
<keyword evidence="2" id="KW-1185">Reference proteome</keyword>
<proteinExistence type="predicted"/>
<sequence length="59" mass="6667">MVNRFFVCLALSKFARRTIAGLEMNTTNMTVRILCLGKSLKPRTIKNHTSLVLNIFGIL</sequence>
<evidence type="ECO:0000313" key="2">
    <source>
        <dbReference type="Proteomes" id="UP000541444"/>
    </source>
</evidence>
<dbReference type="EMBL" id="JACGCM010001210">
    <property type="protein sequence ID" value="KAF6159008.1"/>
    <property type="molecule type" value="Genomic_DNA"/>
</dbReference>
<dbReference type="Proteomes" id="UP000541444">
    <property type="component" value="Unassembled WGS sequence"/>
</dbReference>
<accession>A0A7J7MWD1</accession>
<protein>
    <submittedName>
        <fullName evidence="1">Uncharacterized protein</fullName>
    </submittedName>
</protein>
<evidence type="ECO:0000313" key="1">
    <source>
        <dbReference type="EMBL" id="KAF6159008.1"/>
    </source>
</evidence>
<organism evidence="1 2">
    <name type="scientific">Kingdonia uniflora</name>
    <dbReference type="NCBI Taxonomy" id="39325"/>
    <lineage>
        <taxon>Eukaryota</taxon>
        <taxon>Viridiplantae</taxon>
        <taxon>Streptophyta</taxon>
        <taxon>Embryophyta</taxon>
        <taxon>Tracheophyta</taxon>
        <taxon>Spermatophyta</taxon>
        <taxon>Magnoliopsida</taxon>
        <taxon>Ranunculales</taxon>
        <taxon>Circaeasteraceae</taxon>
        <taxon>Kingdonia</taxon>
    </lineage>
</organism>
<gene>
    <name evidence="1" type="ORF">GIB67_042089</name>
</gene>